<feature type="region of interest" description="Disordered" evidence="1">
    <location>
        <begin position="153"/>
        <end position="176"/>
    </location>
</feature>
<evidence type="ECO:0000313" key="5">
    <source>
        <dbReference type="Proteomes" id="UP000317171"/>
    </source>
</evidence>
<organism evidence="4 5">
    <name type="scientific">Gimesia alba</name>
    <dbReference type="NCBI Taxonomy" id="2527973"/>
    <lineage>
        <taxon>Bacteria</taxon>
        <taxon>Pseudomonadati</taxon>
        <taxon>Planctomycetota</taxon>
        <taxon>Planctomycetia</taxon>
        <taxon>Planctomycetales</taxon>
        <taxon>Planctomycetaceae</taxon>
        <taxon>Gimesia</taxon>
    </lineage>
</organism>
<accession>A0A517RGR6</accession>
<dbReference type="OrthoDB" id="308800at2"/>
<dbReference type="InterPro" id="IPR008756">
    <property type="entry name" value="Peptidase_M56"/>
</dbReference>
<dbReference type="Pfam" id="PF13646">
    <property type="entry name" value="HEAT_2"/>
    <property type="match status" value="1"/>
</dbReference>
<proteinExistence type="predicted"/>
<keyword evidence="2" id="KW-0472">Membrane</keyword>
<keyword evidence="2" id="KW-1133">Transmembrane helix</keyword>
<reference evidence="4 5" key="1">
    <citation type="submission" date="2019-02" db="EMBL/GenBank/DDBJ databases">
        <title>Deep-cultivation of Planctomycetes and their phenomic and genomic characterization uncovers novel biology.</title>
        <authorList>
            <person name="Wiegand S."/>
            <person name="Jogler M."/>
            <person name="Boedeker C."/>
            <person name="Pinto D."/>
            <person name="Vollmers J."/>
            <person name="Rivas-Marin E."/>
            <person name="Kohn T."/>
            <person name="Peeters S.H."/>
            <person name="Heuer A."/>
            <person name="Rast P."/>
            <person name="Oberbeckmann S."/>
            <person name="Bunk B."/>
            <person name="Jeske O."/>
            <person name="Meyerdierks A."/>
            <person name="Storesund J.E."/>
            <person name="Kallscheuer N."/>
            <person name="Luecker S."/>
            <person name="Lage O.M."/>
            <person name="Pohl T."/>
            <person name="Merkel B.J."/>
            <person name="Hornburger P."/>
            <person name="Mueller R.-W."/>
            <person name="Bruemmer F."/>
            <person name="Labrenz M."/>
            <person name="Spormann A.M."/>
            <person name="Op den Camp H."/>
            <person name="Overmann J."/>
            <person name="Amann R."/>
            <person name="Jetten M.S.M."/>
            <person name="Mascher T."/>
            <person name="Medema M.H."/>
            <person name="Devos D.P."/>
            <person name="Kaster A.-K."/>
            <person name="Ovreas L."/>
            <person name="Rohde M."/>
            <person name="Galperin M.Y."/>
            <person name="Jogler C."/>
        </authorList>
    </citation>
    <scope>NUCLEOTIDE SEQUENCE [LARGE SCALE GENOMIC DNA]</scope>
    <source>
        <strain evidence="4 5">Pan241w</strain>
    </source>
</reference>
<protein>
    <submittedName>
        <fullName evidence="4">BlaR1 peptidase M56</fullName>
    </submittedName>
</protein>
<feature type="transmembrane region" description="Helical" evidence="2">
    <location>
        <begin position="390"/>
        <end position="413"/>
    </location>
</feature>
<feature type="transmembrane region" description="Helical" evidence="2">
    <location>
        <begin position="40"/>
        <end position="59"/>
    </location>
</feature>
<feature type="transmembrane region" description="Helical" evidence="2">
    <location>
        <begin position="6"/>
        <end position="28"/>
    </location>
</feature>
<dbReference type="InterPro" id="IPR052173">
    <property type="entry name" value="Beta-lactam_resp_regulator"/>
</dbReference>
<feature type="transmembrane region" description="Helical" evidence="2">
    <location>
        <begin position="187"/>
        <end position="207"/>
    </location>
</feature>
<keyword evidence="2" id="KW-0812">Transmembrane</keyword>
<feature type="region of interest" description="Disordered" evidence="1">
    <location>
        <begin position="117"/>
        <end position="139"/>
    </location>
</feature>
<dbReference type="EMBL" id="CP036269">
    <property type="protein sequence ID" value="QDT43074.1"/>
    <property type="molecule type" value="Genomic_DNA"/>
</dbReference>
<dbReference type="SUPFAM" id="SSF82171">
    <property type="entry name" value="DPP6 N-terminal domain-like"/>
    <property type="match status" value="1"/>
</dbReference>
<dbReference type="Gene3D" id="2.120.10.30">
    <property type="entry name" value="TolB, C-terminal domain"/>
    <property type="match status" value="2"/>
</dbReference>
<dbReference type="SUPFAM" id="SSF48371">
    <property type="entry name" value="ARM repeat"/>
    <property type="match status" value="1"/>
</dbReference>
<dbReference type="KEGG" id="gaz:Pan241w_31710"/>
<dbReference type="RefSeq" id="WP_145217353.1">
    <property type="nucleotide sequence ID" value="NZ_CP036269.1"/>
</dbReference>
<dbReference type="InterPro" id="IPR011042">
    <property type="entry name" value="6-blade_b-propeller_TolB-like"/>
</dbReference>
<dbReference type="Proteomes" id="UP000317171">
    <property type="component" value="Chromosome"/>
</dbReference>
<dbReference type="CDD" id="cd07341">
    <property type="entry name" value="M56_BlaR1_MecR1_like"/>
    <property type="match status" value="1"/>
</dbReference>
<dbReference type="PANTHER" id="PTHR34978">
    <property type="entry name" value="POSSIBLE SENSOR-TRANSDUCER PROTEIN BLAR"/>
    <property type="match status" value="1"/>
</dbReference>
<evidence type="ECO:0000256" key="2">
    <source>
        <dbReference type="SAM" id="Phobius"/>
    </source>
</evidence>
<sequence>MWFETVAHIILSILTIAAILCGVAELLSRVTRHHWPAIEHAFWFVVLLRLVIPPFMPLITPGFPSWNNSEPTLSQTTPQSPVAIHPNVSINDKFASTDTKMFEDAQRFPERSYVAASHNQKVDSTQNSTLPEQSLTESEKFVEKDNIKVAQGTSLTDSQSLSNEPKTKNSKAQDTGTYRKISTGETIAWICCFIWVTGSLVVLAKTLRSIWSFSKLLQLSEPVAPDVQSVVSRIADRVGLKKVPTVRILTATIPPLVWSGLRNTIVVLPRDLSAVQEPITRDLLLAHEFAHLQRRDYLTRWLELATAVLWWWCPLFWFARFRLRAAEESACDAQVLQLWPDRVGEYTKAIVETVSFVAKVQKQPELATGGSGSVRQLKSRLKLIEQNRSTVNSGIASSLLILFLAIISCPLLLVGKTVHDNVTPIIPQNVASTEIASPNKKNVTQKQLSSKKPLTLTALPPNCKPFFTVPAPDNSQIAFTGRYTGQDGSKKYGLFCFNTATRTVRCLIEKGLKTKPAWSPDSQKLAIGNSPGYGNIYPLVVVDVSSGEIDETGVQGAGAVWSPNGRLIAVSTQFGIAGSWIGGIPADGRIGIWDTTSRKLKYVSPAGINRRDRDSNFSFMTGGILPVWSPNGEWLAWSQRTSESHPDTKKISRSDIWAARIDGGSLQRVFTDATTVNWSKDSTSLTESKSGKQVSLKQSETAVPEDWPTLPSELEKLLLEQEAGAKRATQFDSKIVLAANRLWQNPDLEGIESIEFTHRMSPIRLDERFQWKKEGTFRIEVTHREDGSEHYGVGWSVLKLSDGSTFTFADADAYPRYRTAEEITNSQRKSYRLSARELLRRDTLRHLSGTRLNFAAIDWGRNPNDFRITDYIQKNNTRLIELRATPHAARRVRLNAGAMFETTSWSYMHDVYSNRTVLTIDDHNRIIREVAYKGDEVIAEVDLSDWATSKNGQQAPLRIAIHFPEKNFHVDQKFRITDAGLWILTRGTSQFAEKEAQKEEIIDLKINASSKALNEAEKKAESKLKEMTASAEPQHKVALQGLTPLELGATHTIHVPPESEDNQFRPLSIRWMPTNMPLNGPRLWGATAPTAELHFPPLKSNTLNVDTNLMLVLYDENRLPLFASTIPEAAVTANRRTAKETLIPLLKKHQLWLRTKDAPQPNVTFQFEGQDEQSPRQLPNKSLKISRGITLSLALDSIRRTPERWKMPIAFSAEWNGRPVRVLGLNGPKFSQEVGSGLEKETGTYSYVGGYSITSNKDLVLVVDAETGFPLVERSELMEFQFLDYTEVSPGQFAPLRIICKTRAFDMDLRFQILDGKLWLFDREAHLTNKSKVSTSQILIDGKKPSRVIRSSTLDSKGELPWFQWEELKSRQPEQKGDQLSASFAAFTEPWTHPSWNNLTEVRTETDANGRLILRCSLVSYPRLGIAKYWTLTRFSGESVEPLTCAETLEKKSQCEVVVAPFEINQSTLVPRQSDENSQTAAKWSLGGSASQKTRVKSFSIHRDPQQRAVLTPEILSTSYYKGQLVRVTGVLIRDGIVVASGSATDSFRTLSTPEVSKEARVLLLNSDRQTGNSVLIGHRSVVTSTPVGSTWARLIDDDFTSFASRDLLSSRFAEVRQIGLQSLYMQQSKEIYVQYDRERRKGRVAENLVPYRDALKHILTAQNGDSPAAIALACRLAGFSENPDFQSSLRALLKHPSEVVRDSAAIGLGLLGQKDAIDRLRHLAEQPEPSKEIATDELQRLTRQHASWALKQAGD</sequence>
<dbReference type="InterPro" id="IPR011989">
    <property type="entry name" value="ARM-like"/>
</dbReference>
<evidence type="ECO:0000313" key="4">
    <source>
        <dbReference type="EMBL" id="QDT43074.1"/>
    </source>
</evidence>
<gene>
    <name evidence="4" type="ORF">Pan241w_31710</name>
</gene>
<dbReference type="PANTHER" id="PTHR34978:SF3">
    <property type="entry name" value="SLR0241 PROTEIN"/>
    <property type="match status" value="1"/>
</dbReference>
<evidence type="ECO:0000259" key="3">
    <source>
        <dbReference type="Pfam" id="PF05569"/>
    </source>
</evidence>
<feature type="domain" description="Peptidase M56" evidence="3">
    <location>
        <begin position="154"/>
        <end position="384"/>
    </location>
</feature>
<dbReference type="Pfam" id="PF05569">
    <property type="entry name" value="Peptidase_M56"/>
    <property type="match status" value="1"/>
</dbReference>
<keyword evidence="5" id="KW-1185">Reference proteome</keyword>
<dbReference type="Gene3D" id="1.25.10.10">
    <property type="entry name" value="Leucine-rich Repeat Variant"/>
    <property type="match status" value="1"/>
</dbReference>
<feature type="compositionally biased region" description="Polar residues" evidence="1">
    <location>
        <begin position="117"/>
        <end position="136"/>
    </location>
</feature>
<dbReference type="InterPro" id="IPR016024">
    <property type="entry name" value="ARM-type_fold"/>
</dbReference>
<evidence type="ECO:0000256" key="1">
    <source>
        <dbReference type="SAM" id="MobiDB-lite"/>
    </source>
</evidence>
<name>A0A517RGR6_9PLAN</name>